<dbReference type="Proteomes" id="UP000250140">
    <property type="component" value="Unassembled WGS sequence"/>
</dbReference>
<dbReference type="OrthoDB" id="3166386at2759"/>
<name>A0A8E2FAL2_9PEZI</name>
<protein>
    <submittedName>
        <fullName evidence="2">Uncharacterized protein</fullName>
    </submittedName>
</protein>
<evidence type="ECO:0000313" key="3">
    <source>
        <dbReference type="Proteomes" id="UP000250140"/>
    </source>
</evidence>
<feature type="region of interest" description="Disordered" evidence="1">
    <location>
        <begin position="231"/>
        <end position="253"/>
    </location>
</feature>
<reference evidence="2 3" key="1">
    <citation type="journal article" date="2016" name="Nat. Commun.">
        <title>Ectomycorrhizal ecology is imprinted in the genome of the dominant symbiotic fungus Cenococcum geophilum.</title>
        <authorList>
            <consortium name="DOE Joint Genome Institute"/>
            <person name="Peter M."/>
            <person name="Kohler A."/>
            <person name="Ohm R.A."/>
            <person name="Kuo A."/>
            <person name="Krutzmann J."/>
            <person name="Morin E."/>
            <person name="Arend M."/>
            <person name="Barry K.W."/>
            <person name="Binder M."/>
            <person name="Choi C."/>
            <person name="Clum A."/>
            <person name="Copeland A."/>
            <person name="Grisel N."/>
            <person name="Haridas S."/>
            <person name="Kipfer T."/>
            <person name="LaButti K."/>
            <person name="Lindquist E."/>
            <person name="Lipzen A."/>
            <person name="Maire R."/>
            <person name="Meier B."/>
            <person name="Mihaltcheva S."/>
            <person name="Molinier V."/>
            <person name="Murat C."/>
            <person name="Poggeler S."/>
            <person name="Quandt C.A."/>
            <person name="Sperisen C."/>
            <person name="Tritt A."/>
            <person name="Tisserant E."/>
            <person name="Crous P.W."/>
            <person name="Henrissat B."/>
            <person name="Nehls U."/>
            <person name="Egli S."/>
            <person name="Spatafora J.W."/>
            <person name="Grigoriev I.V."/>
            <person name="Martin F.M."/>
        </authorList>
    </citation>
    <scope>NUCLEOTIDE SEQUENCE [LARGE SCALE GENOMIC DNA]</scope>
    <source>
        <strain evidence="2 3">CBS 207.34</strain>
    </source>
</reference>
<organism evidence="2 3">
    <name type="scientific">Glonium stellatum</name>
    <dbReference type="NCBI Taxonomy" id="574774"/>
    <lineage>
        <taxon>Eukaryota</taxon>
        <taxon>Fungi</taxon>
        <taxon>Dikarya</taxon>
        <taxon>Ascomycota</taxon>
        <taxon>Pezizomycotina</taxon>
        <taxon>Dothideomycetes</taxon>
        <taxon>Pleosporomycetidae</taxon>
        <taxon>Gloniales</taxon>
        <taxon>Gloniaceae</taxon>
        <taxon>Glonium</taxon>
    </lineage>
</organism>
<dbReference type="AlphaFoldDB" id="A0A8E2FAL2"/>
<evidence type="ECO:0000256" key="1">
    <source>
        <dbReference type="SAM" id="MobiDB-lite"/>
    </source>
</evidence>
<gene>
    <name evidence="2" type="ORF">AOQ84DRAFT_283099</name>
</gene>
<evidence type="ECO:0000313" key="2">
    <source>
        <dbReference type="EMBL" id="OCL13464.1"/>
    </source>
</evidence>
<proteinExistence type="predicted"/>
<feature type="non-terminal residue" evidence="2">
    <location>
        <position position="1"/>
    </location>
</feature>
<dbReference type="EMBL" id="KV748720">
    <property type="protein sequence ID" value="OCL13464.1"/>
    <property type="molecule type" value="Genomic_DNA"/>
</dbReference>
<keyword evidence="3" id="KW-1185">Reference proteome</keyword>
<accession>A0A8E2FAL2</accession>
<sequence length="546" mass="61282">SMVSAVDVITYVGVPLAVLGVLPTIYTVLRSGLTLRDVQRTLHKNRVTAITRSTLLSGIVEIEIPRRSITPLDRSDPPYFELSKSPSCLKGGSWTIFNWKEMVIGVKAYRLQYHDELSQPQAEIDFEHLIAFLLDRGAVPSKAGFSDLRNSGLWTPAGTKLLLAPTTADAVLIVATSEDSDGILSLSLDWRKEWDLRNCDSLPPYWTRVRPPPKGDNVLLALENKATEVSKEEKEGFLEDDSERGSETNSLYSDHSSAVRVRIGSSGIDQAYREDEPKQKLALSHLHDKRDGSDCCNSSFWFSCAATALGAPQGGLWSFAIPDDILAVARRETVPCGVMVLMGIMADEEVPTWRTPHDSQADQFERQVKFTEQARRMQEEMRLPPDQREAARRKRVEQEAIDFHNEHRRRRLLEERRKEQEMTEAMTSQKLGIAVVSEANRKWLIGKGHVQATATVAALVEQILFGMIQSEGFAKSMSMILDQWKSWTQSGGMTKSHFQVVQESQVLFALASCVLFVIKNITIEPTGSVVSDLQECLRIWKRVRLG</sequence>